<dbReference type="EMBL" id="NJIH01000010">
    <property type="protein sequence ID" value="OWT56919.1"/>
    <property type="molecule type" value="Genomic_DNA"/>
</dbReference>
<dbReference type="Proteomes" id="UP000214603">
    <property type="component" value="Unassembled WGS sequence"/>
</dbReference>
<name>A0A225MD73_9BURK</name>
<dbReference type="RefSeq" id="WP_088604927.1">
    <property type="nucleotide sequence ID" value="NZ_NJIH01000010.1"/>
</dbReference>
<evidence type="ECO:0000313" key="2">
    <source>
        <dbReference type="Proteomes" id="UP000214603"/>
    </source>
</evidence>
<dbReference type="AlphaFoldDB" id="A0A225MD73"/>
<sequence length="70" mass="7367">MSDELKRFKAKVSSSPALKAQLLADVLNSLQKHGVDIHDKAVSAALGLDKPIDLGKINPAASSSIITITQ</sequence>
<gene>
    <name evidence="1" type="ORF">CEY11_18780</name>
</gene>
<protein>
    <submittedName>
        <fullName evidence="1">Uncharacterized protein</fullName>
    </submittedName>
</protein>
<accession>A0A225MD73</accession>
<reference evidence="2" key="1">
    <citation type="submission" date="2017-06" db="EMBL/GenBank/DDBJ databases">
        <title>Herbaspirillum phytohormonus sp. nov., isolated from the root nodule of Robinia pseudoacacia in lead-zinc mine.</title>
        <authorList>
            <person name="Fan M."/>
            <person name="Lin Y."/>
        </authorList>
    </citation>
    <scope>NUCLEOTIDE SEQUENCE [LARGE SCALE GENOMIC DNA]</scope>
    <source>
        <strain evidence="2">SC-089</strain>
    </source>
</reference>
<evidence type="ECO:0000313" key="1">
    <source>
        <dbReference type="EMBL" id="OWT56919.1"/>
    </source>
</evidence>
<comment type="caution">
    <text evidence="1">The sequence shown here is derived from an EMBL/GenBank/DDBJ whole genome shotgun (WGS) entry which is preliminary data.</text>
</comment>
<proteinExistence type="predicted"/>
<keyword evidence="2" id="KW-1185">Reference proteome</keyword>
<organism evidence="1 2">
    <name type="scientific">Candidimonas nitroreducens</name>
    <dbReference type="NCBI Taxonomy" id="683354"/>
    <lineage>
        <taxon>Bacteria</taxon>
        <taxon>Pseudomonadati</taxon>
        <taxon>Pseudomonadota</taxon>
        <taxon>Betaproteobacteria</taxon>
        <taxon>Burkholderiales</taxon>
        <taxon>Alcaligenaceae</taxon>
        <taxon>Candidimonas</taxon>
    </lineage>
</organism>